<gene>
    <name evidence="7" type="ORF">GMA92_08085</name>
</gene>
<dbReference type="AlphaFoldDB" id="A0A9X4XF25"/>
<evidence type="ECO:0000256" key="4">
    <source>
        <dbReference type="ARBA" id="ARBA00022989"/>
    </source>
</evidence>
<feature type="transmembrane region" description="Helical" evidence="6">
    <location>
        <begin position="185"/>
        <end position="203"/>
    </location>
</feature>
<name>A0A9X4XF25_9FIRM</name>
<protein>
    <submittedName>
        <fullName evidence="7">DUF92 domain-containing protein</fullName>
    </submittedName>
</protein>
<organism evidence="7 8">
    <name type="scientific">Turicibacter sanguinis</name>
    <dbReference type="NCBI Taxonomy" id="154288"/>
    <lineage>
        <taxon>Bacteria</taxon>
        <taxon>Bacillati</taxon>
        <taxon>Bacillota</taxon>
        <taxon>Erysipelotrichia</taxon>
        <taxon>Erysipelotrichales</taxon>
        <taxon>Turicibacteraceae</taxon>
        <taxon>Turicibacter</taxon>
    </lineage>
</organism>
<comment type="similarity">
    <text evidence="2">Belongs to the TMEM19 family.</text>
</comment>
<keyword evidence="3 6" id="KW-0812">Transmembrane</keyword>
<feature type="transmembrane region" description="Helical" evidence="6">
    <location>
        <begin position="29"/>
        <end position="62"/>
    </location>
</feature>
<dbReference type="Pfam" id="PF01940">
    <property type="entry name" value="DUF92"/>
    <property type="match status" value="1"/>
</dbReference>
<accession>A0A9X4XF25</accession>
<evidence type="ECO:0000256" key="1">
    <source>
        <dbReference type="ARBA" id="ARBA00004141"/>
    </source>
</evidence>
<dbReference type="PANTHER" id="PTHR13353:SF5">
    <property type="entry name" value="TRANSMEMBRANE PROTEIN 19"/>
    <property type="match status" value="1"/>
</dbReference>
<evidence type="ECO:0000256" key="6">
    <source>
        <dbReference type="SAM" id="Phobius"/>
    </source>
</evidence>
<dbReference type="GO" id="GO:0016020">
    <property type="term" value="C:membrane"/>
    <property type="evidence" value="ECO:0007669"/>
    <property type="project" value="UniProtKB-SubCell"/>
</dbReference>
<comment type="subcellular location">
    <subcellularLocation>
        <location evidence="1">Membrane</location>
        <topology evidence="1">Multi-pass membrane protein</topology>
    </subcellularLocation>
</comment>
<comment type="caution">
    <text evidence="7">The sequence shown here is derived from an EMBL/GenBank/DDBJ whole genome shotgun (WGS) entry which is preliminary data.</text>
</comment>
<proteinExistence type="inferred from homology"/>
<keyword evidence="5 6" id="KW-0472">Membrane</keyword>
<feature type="transmembrane region" description="Helical" evidence="6">
    <location>
        <begin position="153"/>
        <end position="178"/>
    </location>
</feature>
<evidence type="ECO:0000313" key="7">
    <source>
        <dbReference type="EMBL" id="MTK21377.1"/>
    </source>
</evidence>
<evidence type="ECO:0000313" key="8">
    <source>
        <dbReference type="Proteomes" id="UP000487649"/>
    </source>
</evidence>
<reference evidence="7 8" key="1">
    <citation type="journal article" date="2019" name="Nat. Med.">
        <title>A library of human gut bacterial isolates paired with longitudinal multiomics data enables mechanistic microbiome research.</title>
        <authorList>
            <person name="Poyet M."/>
            <person name="Groussin M."/>
            <person name="Gibbons S.M."/>
            <person name="Avila-Pacheco J."/>
            <person name="Jiang X."/>
            <person name="Kearney S.M."/>
            <person name="Perrotta A.R."/>
            <person name="Berdy B."/>
            <person name="Zhao S."/>
            <person name="Lieberman T.D."/>
            <person name="Swanson P.K."/>
            <person name="Smith M."/>
            <person name="Roesemann S."/>
            <person name="Alexander J.E."/>
            <person name="Rich S.A."/>
            <person name="Livny J."/>
            <person name="Vlamakis H."/>
            <person name="Clish C."/>
            <person name="Bullock K."/>
            <person name="Deik A."/>
            <person name="Scott J."/>
            <person name="Pierce K.A."/>
            <person name="Xavier R.J."/>
            <person name="Alm E.J."/>
        </authorList>
    </citation>
    <scope>NUCLEOTIDE SEQUENCE [LARGE SCALE GENOMIC DNA]</scope>
    <source>
        <strain evidence="7 8">BIOML-A198</strain>
    </source>
</reference>
<dbReference type="EMBL" id="WMQE01000016">
    <property type="protein sequence ID" value="MTK21377.1"/>
    <property type="molecule type" value="Genomic_DNA"/>
</dbReference>
<evidence type="ECO:0000256" key="2">
    <source>
        <dbReference type="ARBA" id="ARBA00009012"/>
    </source>
</evidence>
<dbReference type="InterPro" id="IPR002794">
    <property type="entry name" value="DUF92_TMEM19"/>
</dbReference>
<evidence type="ECO:0000256" key="5">
    <source>
        <dbReference type="ARBA" id="ARBA00023136"/>
    </source>
</evidence>
<dbReference type="PANTHER" id="PTHR13353">
    <property type="entry name" value="TRANSMEMBRANE PROTEIN 19"/>
    <property type="match status" value="1"/>
</dbReference>
<feature type="transmembrane region" description="Helical" evidence="6">
    <location>
        <begin position="247"/>
        <end position="264"/>
    </location>
</feature>
<sequence length="265" mass="28802">MKFFLILIGTIFFSVVAYLAKALTLSGAILALIVGILIGLGGGMYGYGLLGLFFISSMWWSYYKEERKYHLYHLHEKGAKRDSIQIICNGGIPALCCLGYGISHEEVFLVATAVSLASATADTWASEIGVLSSHPPRSILNFKPLDKGLSGGVSVIGTLASIAGACLIASFSAIWLTVFSLSSQTWGTLFLSVCLLGILGSILDSYLGSLIQPKYECVECHLITERRLHHDQPTNLVGGWSLMNNDWVNLLSQFIVTLLAFLLMK</sequence>
<keyword evidence="4 6" id="KW-1133">Transmembrane helix</keyword>
<dbReference type="Proteomes" id="UP000487649">
    <property type="component" value="Unassembled WGS sequence"/>
</dbReference>
<evidence type="ECO:0000256" key="3">
    <source>
        <dbReference type="ARBA" id="ARBA00022692"/>
    </source>
</evidence>